<dbReference type="EMBL" id="VSSQ01007999">
    <property type="protein sequence ID" value="MPM37588.1"/>
    <property type="molecule type" value="Genomic_DNA"/>
</dbReference>
<sequence>MESGFCAEGVHHGIAVFAAVGVLWRHDDFVQKKTAGGGVHHPDRQMQFGLQALCRQQHHLDHLSLSANQG</sequence>
<comment type="caution">
    <text evidence="1">The sequence shown here is derived from an EMBL/GenBank/DDBJ whole genome shotgun (WGS) entry which is preliminary data.</text>
</comment>
<protein>
    <submittedName>
        <fullName evidence="1">Uncharacterized protein</fullName>
    </submittedName>
</protein>
<organism evidence="1">
    <name type="scientific">bioreactor metagenome</name>
    <dbReference type="NCBI Taxonomy" id="1076179"/>
    <lineage>
        <taxon>unclassified sequences</taxon>
        <taxon>metagenomes</taxon>
        <taxon>ecological metagenomes</taxon>
    </lineage>
</organism>
<evidence type="ECO:0000313" key="1">
    <source>
        <dbReference type="EMBL" id="MPM37588.1"/>
    </source>
</evidence>
<dbReference type="AlphaFoldDB" id="A0A644ZBC7"/>
<proteinExistence type="predicted"/>
<gene>
    <name evidence="1" type="ORF">SDC9_84206</name>
</gene>
<name>A0A644ZBC7_9ZZZZ</name>
<accession>A0A644ZBC7</accession>
<reference evidence="1" key="1">
    <citation type="submission" date="2019-08" db="EMBL/GenBank/DDBJ databases">
        <authorList>
            <person name="Kucharzyk K."/>
            <person name="Murdoch R.W."/>
            <person name="Higgins S."/>
            <person name="Loffler F."/>
        </authorList>
    </citation>
    <scope>NUCLEOTIDE SEQUENCE</scope>
</reference>